<evidence type="ECO:0000313" key="7">
    <source>
        <dbReference type="Proteomes" id="UP001204151"/>
    </source>
</evidence>
<keyword evidence="3" id="KW-0804">Transcription</keyword>
<keyword evidence="7" id="KW-1185">Reference proteome</keyword>
<keyword evidence="1" id="KW-0805">Transcription regulation</keyword>
<dbReference type="Proteomes" id="UP001204151">
    <property type="component" value="Unassembled WGS sequence"/>
</dbReference>
<dbReference type="PANTHER" id="PTHR30055">
    <property type="entry name" value="HTH-TYPE TRANSCRIPTIONAL REGULATOR RUTR"/>
    <property type="match status" value="1"/>
</dbReference>
<evidence type="ECO:0000256" key="4">
    <source>
        <dbReference type="PROSITE-ProRule" id="PRU00335"/>
    </source>
</evidence>
<dbReference type="Pfam" id="PF00440">
    <property type="entry name" value="TetR_N"/>
    <property type="match status" value="1"/>
</dbReference>
<dbReference type="SUPFAM" id="SSF46689">
    <property type="entry name" value="Homeodomain-like"/>
    <property type="match status" value="1"/>
</dbReference>
<dbReference type="InterPro" id="IPR009057">
    <property type="entry name" value="Homeodomain-like_sf"/>
</dbReference>
<evidence type="ECO:0000256" key="3">
    <source>
        <dbReference type="ARBA" id="ARBA00023163"/>
    </source>
</evidence>
<dbReference type="SUPFAM" id="SSF48498">
    <property type="entry name" value="Tetracyclin repressor-like, C-terminal domain"/>
    <property type="match status" value="1"/>
</dbReference>
<keyword evidence="2 4" id="KW-0238">DNA-binding</keyword>
<dbReference type="InterPro" id="IPR036271">
    <property type="entry name" value="Tet_transcr_reg_TetR-rel_C_sf"/>
</dbReference>
<sequence>MTASGKQRARAPRIRKPADVARRRLRPQGMRTRDAIVRTARALLLECGGLEFTLRAIAQRAGITVSNLQYYFPTRLAVLRAVLEPVIDGYMRDLRGTVDGGAAPRATLDALVVRALHDARDLENAALWCHFLALVAIDDPSAPLLDEWHGALSHEMAVLVGAVNPAFSYPESLEIAILIIAIVDGVTVRTGTGMRACASPDALDASFLAAVDGLLRGTLRAGPRALVTLS</sequence>
<dbReference type="InterPro" id="IPR001647">
    <property type="entry name" value="HTH_TetR"/>
</dbReference>
<proteinExistence type="predicted"/>
<dbReference type="InterPro" id="IPR050109">
    <property type="entry name" value="HTH-type_TetR-like_transc_reg"/>
</dbReference>
<name>A0ABT1ZZU0_9BURK</name>
<dbReference type="RefSeq" id="WP_258819977.1">
    <property type="nucleotide sequence ID" value="NZ_JANUGW010000036.1"/>
</dbReference>
<accession>A0ABT1ZZU0</accession>
<organism evidence="6 7">
    <name type="scientific">Massilia pinisoli</name>
    <dbReference type="NCBI Taxonomy" id="1772194"/>
    <lineage>
        <taxon>Bacteria</taxon>
        <taxon>Pseudomonadati</taxon>
        <taxon>Pseudomonadota</taxon>
        <taxon>Betaproteobacteria</taxon>
        <taxon>Burkholderiales</taxon>
        <taxon>Oxalobacteraceae</taxon>
        <taxon>Telluria group</taxon>
        <taxon>Massilia</taxon>
    </lineage>
</organism>
<evidence type="ECO:0000313" key="6">
    <source>
        <dbReference type="EMBL" id="MCS0585453.1"/>
    </source>
</evidence>
<evidence type="ECO:0000256" key="2">
    <source>
        <dbReference type="ARBA" id="ARBA00023125"/>
    </source>
</evidence>
<comment type="caution">
    <text evidence="6">The sequence shown here is derived from an EMBL/GenBank/DDBJ whole genome shotgun (WGS) entry which is preliminary data.</text>
</comment>
<dbReference type="Gene3D" id="1.10.357.10">
    <property type="entry name" value="Tetracycline Repressor, domain 2"/>
    <property type="match status" value="1"/>
</dbReference>
<protein>
    <submittedName>
        <fullName evidence="6">TetR/AcrR family transcriptional regulator</fullName>
    </submittedName>
</protein>
<feature type="domain" description="HTH tetR-type" evidence="5">
    <location>
        <begin position="30"/>
        <end position="90"/>
    </location>
</feature>
<reference evidence="6 7" key="1">
    <citation type="submission" date="2022-08" db="EMBL/GenBank/DDBJ databases">
        <title>Reclassification of Massilia species as members of the genera Telluria, Duganella, Pseudoduganella, Mokoshia gen. nov. and Zemynaea gen. nov. using orthogonal and non-orthogonal genome-based approaches.</title>
        <authorList>
            <person name="Bowman J.P."/>
        </authorList>
    </citation>
    <scope>NUCLEOTIDE SEQUENCE [LARGE SCALE GENOMIC DNA]</scope>
    <source>
        <strain evidence="6 7">JCM 31316</strain>
    </source>
</reference>
<dbReference type="PANTHER" id="PTHR30055:SF234">
    <property type="entry name" value="HTH-TYPE TRANSCRIPTIONAL REGULATOR BETI"/>
    <property type="match status" value="1"/>
</dbReference>
<feature type="DNA-binding region" description="H-T-H motif" evidence="4">
    <location>
        <begin position="53"/>
        <end position="72"/>
    </location>
</feature>
<evidence type="ECO:0000256" key="1">
    <source>
        <dbReference type="ARBA" id="ARBA00023015"/>
    </source>
</evidence>
<gene>
    <name evidence="6" type="ORF">NX784_28125</name>
</gene>
<evidence type="ECO:0000259" key="5">
    <source>
        <dbReference type="PROSITE" id="PS50977"/>
    </source>
</evidence>
<dbReference type="EMBL" id="JANUGW010000036">
    <property type="protein sequence ID" value="MCS0585453.1"/>
    <property type="molecule type" value="Genomic_DNA"/>
</dbReference>
<dbReference type="PROSITE" id="PS50977">
    <property type="entry name" value="HTH_TETR_2"/>
    <property type="match status" value="1"/>
</dbReference>